<gene>
    <name evidence="3" type="ORF">AMATHDRAFT_53582</name>
</gene>
<sequence>MPPSITIPANSPLLFSPFSSHSPYSSKDKGKAPVRASDIFDSVESTSLQQHSNLSNHRESSLFHHAATSFDTPHTPSRLSTDDVRPSKNVPRKQRGSLFVAASDALGLKFSRRRTPLPPRYSQPNNMTILPGVIEITAHKTDAESEERERLREIAAQSLGITVDSDTRSISEATEEPEQDQDNASSHVGDSGILLQTPSATLDVGNQSHHNSNHSLASSPHSAALRSGSLMAHSKRGSIPGNSCIPPFPATVETLESFRQLSASLPKYHPPSNFRIFALSRGWRVRHLVLTSPPIPVTRENNPAVSYLHIFKSSAGQEKETDRLEINEDSVVFIAEEEVGGRKHVVKVGGRDESGIKKEYTEEGCRTMWFFQIADSTESQRWIATIKNVILSQRTIRAGLGLPQHTLGGIEPRGDMDVMLSIRQQGIITSPSNARLSTVPPQPAEAHYASSISSQSVHSHVSVQKSPPAGSAVAGIKSMFSRPRATSRATSFDSERSNRNKENEDSFVSMSSMLSKIRPSTADPTSKKLDVLGSSTPPTPTTPNHPLQRRIMNEPASAPAVLSVMTEKIESENAIATTSEKEERANKALSLGALPLQPPPRKRWTSMETRGTTAITVTDMSSDDGVPSQPGKEPPPSPRFGRFSVTGIADARPRAPSLQSVSTMASADNNPSTPEKSSITAKRSSRRWSRQSVLPTRSSPPKGPPPAIPASIHLQPHPYATEQSPYATDSPKSSISPFSKRTSASSALSAKSVSSTHSFSAGSRAPSAHRTSMPPPPKPAPTVALPLVPGQGPVSSSAPVIKPSFRESMTTRALRFSMIAPRPPPSDVLPLRPDEPGFKHRRRASSGSYFTQSDKSNPSSVSLIPISSSHTASATAASVSPFPPPTMPLPPTPPTIPLMMSTLPSPSELRQNLIKRRLRMLSAPSPAVNQTKGSPIPTDQSRPRSTTVTASSAPPPSAFQSVRHTTTTMFSSSPPATPIAEKITLFQNDPSFLQFVDTPTMPFKPVMPRSLPPTPDHYSEITSLSPPPRRGSRQIPHVDSVELETPEASVVNPKPPATEGEHRLISLSRPGSVVSLGIVAV</sequence>
<feature type="compositionally biased region" description="Low complexity" evidence="1">
    <location>
        <begin position="739"/>
        <end position="758"/>
    </location>
</feature>
<feature type="compositionally biased region" description="Polar residues" evidence="1">
    <location>
        <begin position="69"/>
        <end position="79"/>
    </location>
</feature>
<dbReference type="Proteomes" id="UP000242287">
    <property type="component" value="Unassembled WGS sequence"/>
</dbReference>
<evidence type="ECO:0000259" key="2">
    <source>
        <dbReference type="PROSITE" id="PS50003"/>
    </source>
</evidence>
<feature type="region of interest" description="Disordered" evidence="1">
    <location>
        <begin position="162"/>
        <end position="222"/>
    </location>
</feature>
<name>A0A2A9P0F7_9AGAR</name>
<proteinExistence type="predicted"/>
<feature type="compositionally biased region" description="Polar residues" evidence="1">
    <location>
        <begin position="182"/>
        <end position="207"/>
    </location>
</feature>
<feature type="compositionally biased region" description="Low complexity" evidence="1">
    <location>
        <begin position="450"/>
        <end position="466"/>
    </location>
</feature>
<dbReference type="AlphaFoldDB" id="A0A2A9P0F7"/>
<dbReference type="InterPro" id="IPR001849">
    <property type="entry name" value="PH_domain"/>
</dbReference>
<feature type="compositionally biased region" description="Polar residues" evidence="1">
    <location>
        <begin position="606"/>
        <end position="620"/>
    </location>
</feature>
<feature type="compositionally biased region" description="Polar residues" evidence="1">
    <location>
        <begin position="721"/>
        <end position="737"/>
    </location>
</feature>
<keyword evidence="4" id="KW-1185">Reference proteome</keyword>
<dbReference type="STRING" id="703135.A0A2A9P0F7"/>
<dbReference type="EMBL" id="KZ301971">
    <property type="protein sequence ID" value="PFH53923.1"/>
    <property type="molecule type" value="Genomic_DNA"/>
</dbReference>
<feature type="compositionally biased region" description="Polar residues" evidence="1">
    <location>
        <begin position="927"/>
        <end position="940"/>
    </location>
</feature>
<feature type="region of interest" description="Disordered" evidence="1">
    <location>
        <begin position="578"/>
        <end position="800"/>
    </location>
</feature>
<organism evidence="3 4">
    <name type="scientific">Amanita thiersii Skay4041</name>
    <dbReference type="NCBI Taxonomy" id="703135"/>
    <lineage>
        <taxon>Eukaryota</taxon>
        <taxon>Fungi</taxon>
        <taxon>Dikarya</taxon>
        <taxon>Basidiomycota</taxon>
        <taxon>Agaricomycotina</taxon>
        <taxon>Agaricomycetes</taxon>
        <taxon>Agaricomycetidae</taxon>
        <taxon>Agaricales</taxon>
        <taxon>Pluteineae</taxon>
        <taxon>Amanitaceae</taxon>
        <taxon>Amanita</taxon>
    </lineage>
</organism>
<feature type="region of interest" description="Disordered" evidence="1">
    <location>
        <begin position="431"/>
        <end position="548"/>
    </location>
</feature>
<feature type="compositionally biased region" description="Polar residues" evidence="1">
    <location>
        <begin position="845"/>
        <end position="855"/>
    </location>
</feature>
<protein>
    <recommendedName>
        <fullName evidence="2">PH domain-containing protein</fullName>
    </recommendedName>
</protein>
<feature type="compositionally biased region" description="Polar residues" evidence="1">
    <location>
        <begin position="657"/>
        <end position="682"/>
    </location>
</feature>
<feature type="region of interest" description="Disordered" evidence="1">
    <location>
        <begin position="819"/>
        <end position="861"/>
    </location>
</feature>
<feature type="compositionally biased region" description="Low complexity" evidence="1">
    <location>
        <begin position="11"/>
        <end position="25"/>
    </location>
</feature>
<feature type="region of interest" description="Disordered" evidence="1">
    <location>
        <begin position="68"/>
        <end position="91"/>
    </location>
</feature>
<evidence type="ECO:0000313" key="4">
    <source>
        <dbReference type="Proteomes" id="UP000242287"/>
    </source>
</evidence>
<accession>A0A2A9P0F7</accession>
<dbReference type="PROSITE" id="PS50003">
    <property type="entry name" value="PH_DOMAIN"/>
    <property type="match status" value="1"/>
</dbReference>
<feature type="region of interest" description="Disordered" evidence="1">
    <location>
        <begin position="1"/>
        <end position="38"/>
    </location>
</feature>
<feature type="compositionally biased region" description="Polar residues" evidence="1">
    <location>
        <begin position="959"/>
        <end position="974"/>
    </location>
</feature>
<evidence type="ECO:0000256" key="1">
    <source>
        <dbReference type="SAM" id="MobiDB-lite"/>
    </source>
</evidence>
<reference evidence="3 4" key="1">
    <citation type="submission" date="2014-02" db="EMBL/GenBank/DDBJ databases">
        <title>Transposable element dynamics among asymbiotic and ectomycorrhizal Amanita fungi.</title>
        <authorList>
            <consortium name="DOE Joint Genome Institute"/>
            <person name="Hess J."/>
            <person name="Skrede I."/>
            <person name="Wolfe B."/>
            <person name="LaButti K."/>
            <person name="Ohm R.A."/>
            <person name="Grigoriev I.V."/>
            <person name="Pringle A."/>
        </authorList>
    </citation>
    <scope>NUCLEOTIDE SEQUENCE [LARGE SCALE GENOMIC DNA]</scope>
    <source>
        <strain evidence="3 4">SKay4041</strain>
    </source>
</reference>
<feature type="compositionally biased region" description="Low complexity" evidence="1">
    <location>
        <begin position="208"/>
        <end position="222"/>
    </location>
</feature>
<feature type="compositionally biased region" description="Low complexity" evidence="1">
    <location>
        <begin position="943"/>
        <end position="952"/>
    </location>
</feature>
<feature type="domain" description="PH" evidence="2">
    <location>
        <begin position="281"/>
        <end position="391"/>
    </location>
</feature>
<feature type="compositionally biased region" description="Basic and acidic residues" evidence="1">
    <location>
        <begin position="493"/>
        <end position="504"/>
    </location>
</feature>
<feature type="region of interest" description="Disordered" evidence="1">
    <location>
        <begin position="922"/>
        <end position="975"/>
    </location>
</feature>
<dbReference type="OrthoDB" id="3256387at2759"/>
<evidence type="ECO:0000313" key="3">
    <source>
        <dbReference type="EMBL" id="PFH53923.1"/>
    </source>
</evidence>